<reference evidence="15" key="1">
    <citation type="submission" date="2020-10" db="EMBL/GenBank/DDBJ databases">
        <authorList>
            <person name="Gilroy R."/>
        </authorList>
    </citation>
    <scope>NUCLEOTIDE SEQUENCE</scope>
    <source>
        <strain evidence="15">CHK190-19873</strain>
    </source>
</reference>
<evidence type="ECO:0000256" key="7">
    <source>
        <dbReference type="ARBA" id="ARBA00023295"/>
    </source>
</evidence>
<evidence type="ECO:0000256" key="3">
    <source>
        <dbReference type="ARBA" id="ARBA00012756"/>
    </source>
</evidence>
<dbReference type="GO" id="GO:0004565">
    <property type="term" value="F:beta-galactosidase activity"/>
    <property type="evidence" value="ECO:0007669"/>
    <property type="project" value="UniProtKB-EC"/>
</dbReference>
<evidence type="ECO:0000256" key="4">
    <source>
        <dbReference type="ARBA" id="ARBA00022723"/>
    </source>
</evidence>
<gene>
    <name evidence="15" type="ORF">IAB44_03710</name>
</gene>
<feature type="binding site" evidence="11">
    <location>
        <position position="153"/>
    </location>
    <ligand>
        <name>Zn(2+)</name>
        <dbReference type="ChEBI" id="CHEBI:29105"/>
    </ligand>
</feature>
<dbReference type="PANTHER" id="PTHR36447:SF2">
    <property type="entry name" value="BETA-GALACTOSIDASE YESZ"/>
    <property type="match status" value="1"/>
</dbReference>
<dbReference type="PIRSF" id="PIRSF001084">
    <property type="entry name" value="B-galactosidase"/>
    <property type="match status" value="1"/>
</dbReference>
<evidence type="ECO:0000256" key="6">
    <source>
        <dbReference type="ARBA" id="ARBA00022833"/>
    </source>
</evidence>
<comment type="catalytic activity">
    <reaction evidence="1 8">
        <text>Hydrolysis of terminal non-reducing beta-D-galactose residues in beta-D-galactosides.</text>
        <dbReference type="EC" id="3.2.1.23"/>
    </reaction>
</comment>
<keyword evidence="6 11" id="KW-0862">Zinc</keyword>
<dbReference type="PANTHER" id="PTHR36447">
    <property type="entry name" value="BETA-GALACTOSIDASE GANA"/>
    <property type="match status" value="1"/>
</dbReference>
<feature type="domain" description="Beta-galactosidase C-terminal" evidence="14">
    <location>
        <begin position="615"/>
        <end position="669"/>
    </location>
</feature>
<dbReference type="GO" id="GO:0006012">
    <property type="term" value="P:galactose metabolic process"/>
    <property type="evidence" value="ECO:0007669"/>
    <property type="project" value="InterPro"/>
</dbReference>
<reference evidence="15" key="2">
    <citation type="journal article" date="2021" name="PeerJ">
        <title>Extensive microbial diversity within the chicken gut microbiome revealed by metagenomics and culture.</title>
        <authorList>
            <person name="Gilroy R."/>
            <person name="Ravi A."/>
            <person name="Getino M."/>
            <person name="Pursley I."/>
            <person name="Horton D.L."/>
            <person name="Alikhan N.F."/>
            <person name="Baker D."/>
            <person name="Gharbi K."/>
            <person name="Hall N."/>
            <person name="Watson M."/>
            <person name="Adriaenssens E.M."/>
            <person name="Foster-Nyarko E."/>
            <person name="Jarju S."/>
            <person name="Secka A."/>
            <person name="Antonio M."/>
            <person name="Oren A."/>
            <person name="Chaudhuri R.R."/>
            <person name="La Ragione R."/>
            <person name="Hildebrand F."/>
            <person name="Pallen M.J."/>
        </authorList>
    </citation>
    <scope>NUCLEOTIDE SEQUENCE</scope>
    <source>
        <strain evidence="15">CHK190-19873</strain>
    </source>
</reference>
<evidence type="ECO:0000256" key="9">
    <source>
        <dbReference type="PIRSR" id="PIRSR001084-1"/>
    </source>
</evidence>
<dbReference type="Gene3D" id="3.40.50.880">
    <property type="match status" value="1"/>
</dbReference>
<dbReference type="EC" id="3.2.1.23" evidence="3 8"/>
<feature type="domain" description="Beta-galactosidase trimerisation" evidence="13">
    <location>
        <begin position="397"/>
        <end position="605"/>
    </location>
</feature>
<dbReference type="InterPro" id="IPR013529">
    <property type="entry name" value="Glyco_hydro_42_N"/>
</dbReference>
<evidence type="ECO:0000259" key="14">
    <source>
        <dbReference type="Pfam" id="PF08533"/>
    </source>
</evidence>
<evidence type="ECO:0000256" key="5">
    <source>
        <dbReference type="ARBA" id="ARBA00022801"/>
    </source>
</evidence>
<dbReference type="AlphaFoldDB" id="A0A9D1ERH9"/>
<protein>
    <recommendedName>
        <fullName evidence="3 8">Beta-galactosidase</fullName>
        <shortName evidence="8">Beta-gal</shortName>
        <ecNumber evidence="3 8">3.2.1.23</ecNumber>
    </recommendedName>
</protein>
<evidence type="ECO:0000256" key="10">
    <source>
        <dbReference type="PIRSR" id="PIRSR001084-2"/>
    </source>
</evidence>
<feature type="binding site" evidence="11">
    <location>
        <position position="107"/>
    </location>
    <ligand>
        <name>Zn(2+)</name>
        <dbReference type="ChEBI" id="CHEBI:29105"/>
    </ligand>
</feature>
<evidence type="ECO:0000256" key="11">
    <source>
        <dbReference type="PIRSR" id="PIRSR001084-3"/>
    </source>
</evidence>
<feature type="binding site" evidence="11">
    <location>
        <position position="156"/>
    </location>
    <ligand>
        <name>Zn(2+)</name>
        <dbReference type="ChEBI" id="CHEBI:29105"/>
    </ligand>
</feature>
<feature type="binding site" evidence="11">
    <location>
        <position position="151"/>
    </location>
    <ligand>
        <name>Zn(2+)</name>
        <dbReference type="ChEBI" id="CHEBI:29105"/>
    </ligand>
</feature>
<dbReference type="InterPro" id="IPR013780">
    <property type="entry name" value="Glyco_hydro_b"/>
</dbReference>
<evidence type="ECO:0000256" key="2">
    <source>
        <dbReference type="ARBA" id="ARBA00005940"/>
    </source>
</evidence>
<dbReference type="InterPro" id="IPR003476">
    <property type="entry name" value="Glyco_hydro_42"/>
</dbReference>
<feature type="binding site" evidence="10">
    <location>
        <position position="103"/>
    </location>
    <ligand>
        <name>substrate</name>
    </ligand>
</feature>
<feature type="active site" description="Proton donor" evidence="9">
    <location>
        <position position="142"/>
    </location>
</feature>
<keyword evidence="7 8" id="KW-0326">Glycosidase</keyword>
<feature type="active site" description="Nucleophile" evidence="9">
    <location>
        <position position="306"/>
    </location>
</feature>
<comment type="caution">
    <text evidence="15">The sequence shown here is derived from an EMBL/GenBank/DDBJ whole genome shotgun (WGS) entry which is preliminary data.</text>
</comment>
<keyword evidence="4 11" id="KW-0479">Metal-binding</keyword>
<evidence type="ECO:0000313" key="16">
    <source>
        <dbReference type="Proteomes" id="UP000823935"/>
    </source>
</evidence>
<organism evidence="15 16">
    <name type="scientific">Candidatus Limivivens intestinipullorum</name>
    <dbReference type="NCBI Taxonomy" id="2840858"/>
    <lineage>
        <taxon>Bacteria</taxon>
        <taxon>Bacillati</taxon>
        <taxon>Bacillota</taxon>
        <taxon>Clostridia</taxon>
        <taxon>Lachnospirales</taxon>
        <taxon>Lachnospiraceae</taxon>
        <taxon>Lachnospiraceae incertae sedis</taxon>
        <taxon>Candidatus Limivivens</taxon>
    </lineage>
</organism>
<evidence type="ECO:0000256" key="8">
    <source>
        <dbReference type="PIRNR" id="PIRNR001084"/>
    </source>
</evidence>
<dbReference type="GO" id="GO:0046872">
    <property type="term" value="F:metal ion binding"/>
    <property type="evidence" value="ECO:0007669"/>
    <property type="project" value="UniProtKB-KW"/>
</dbReference>
<evidence type="ECO:0000259" key="13">
    <source>
        <dbReference type="Pfam" id="PF08532"/>
    </source>
</evidence>
<accession>A0A9D1ERH9</accession>
<dbReference type="Pfam" id="PF08533">
    <property type="entry name" value="Glyco_hydro_42C"/>
    <property type="match status" value="1"/>
</dbReference>
<evidence type="ECO:0000256" key="1">
    <source>
        <dbReference type="ARBA" id="ARBA00001412"/>
    </source>
</evidence>
<dbReference type="Pfam" id="PF08532">
    <property type="entry name" value="Glyco_hydro_42M"/>
    <property type="match status" value="1"/>
</dbReference>
<name>A0A9D1ERH9_9FIRM</name>
<dbReference type="SUPFAM" id="SSF51445">
    <property type="entry name" value="(Trans)glycosidases"/>
    <property type="match status" value="1"/>
</dbReference>
<dbReference type="InterPro" id="IPR013739">
    <property type="entry name" value="Beta_galactosidase_C"/>
</dbReference>
<dbReference type="CDD" id="cd03143">
    <property type="entry name" value="A4_beta-galactosidase_middle_domain"/>
    <property type="match status" value="1"/>
</dbReference>
<sequence length="673" mass="76020">MQYGVAYYPEHKTEEELRHDLKLIKESGINTVRMGEFAWCRMEPREGVYDFDWLEDVVNELGEAGISSILCTPTACPLSWMIQKHPDILYVDNRGEKRPFGGRRFYCYNNPAYREYSAKIAEEMGKRFGKNPYVSGFQIDNEPAQEASGRCCCPTCAGLFRSYLKKKYKTIEEYNRRSGTIFWGQDYGDFEEINPPVNTIEPSAISRVPAYFENPTLRLEFERFSSDAQIEYQNIQADILHKYTKAPVTTNGTGLATNSIDYYKSTKNLDVYAFDYYPGLRDRTVDSFPYAFARGIKDGKPFWVLEFMSGGGHKFGGNGRVQPNPGALKQAVVHSFAHGADMMLHFQFRTFPFGAEQLNYAIVDMDGVPRRRYYEMKETAALLKKLAPYGQAAFSNRAAVLVDYDTHWALRIKPVNDPAFKYLDYAGKLYQFLENAGYNADVRGFDADLSGYRLVILPTAFVLTRAMQEKLRAFVKNGGVLLATFLTSVKNEDNVGYTDTLPAGLTDVFGVTVEEVEPVFAGDNPTPVRLKTSAGNLETIDSLWCDLLKGEAEAIGEYTGDYKKGQTIVSRRAYGEGQAYYLGTNLEPEAMTCLLGDLAREAGLEKNPVIWKEKVETVHRKLNGEDYYFVFNFTGRDTAVGLARPLKDVLTGEVFERETPIERAGFRLLTAAV</sequence>
<dbReference type="Gene3D" id="2.60.40.1180">
    <property type="entry name" value="Golgi alpha-mannosidase II"/>
    <property type="match status" value="1"/>
</dbReference>
<dbReference type="Proteomes" id="UP000823935">
    <property type="component" value="Unassembled WGS sequence"/>
</dbReference>
<comment type="similarity">
    <text evidence="2 8">Belongs to the glycosyl hydrolase 42 family.</text>
</comment>
<dbReference type="GO" id="GO:0009341">
    <property type="term" value="C:beta-galactosidase complex"/>
    <property type="evidence" value="ECO:0007669"/>
    <property type="project" value="InterPro"/>
</dbReference>
<proteinExistence type="inferred from homology"/>
<evidence type="ECO:0000313" key="15">
    <source>
        <dbReference type="EMBL" id="HIS30645.1"/>
    </source>
</evidence>
<dbReference type="Gene3D" id="3.20.20.80">
    <property type="entry name" value="Glycosidases"/>
    <property type="match status" value="1"/>
</dbReference>
<dbReference type="Pfam" id="PF02449">
    <property type="entry name" value="Glyco_hydro_42"/>
    <property type="match status" value="1"/>
</dbReference>
<dbReference type="SUPFAM" id="SSF52317">
    <property type="entry name" value="Class I glutamine amidotransferase-like"/>
    <property type="match status" value="1"/>
</dbReference>
<keyword evidence="5 8" id="KW-0378">Hydrolase</keyword>
<evidence type="ECO:0000259" key="12">
    <source>
        <dbReference type="Pfam" id="PF02449"/>
    </source>
</evidence>
<feature type="domain" description="Glycoside hydrolase family 42 N-terminal" evidence="12">
    <location>
        <begin position="7"/>
        <end position="385"/>
    </location>
</feature>
<dbReference type="InterPro" id="IPR017853">
    <property type="entry name" value="GH"/>
</dbReference>
<dbReference type="EMBL" id="DVIQ01000022">
    <property type="protein sequence ID" value="HIS30645.1"/>
    <property type="molecule type" value="Genomic_DNA"/>
</dbReference>
<feature type="binding site" evidence="10">
    <location>
        <position position="141"/>
    </location>
    <ligand>
        <name>substrate</name>
    </ligand>
</feature>
<dbReference type="InterPro" id="IPR029062">
    <property type="entry name" value="Class_I_gatase-like"/>
</dbReference>
<dbReference type="InterPro" id="IPR013738">
    <property type="entry name" value="Beta_galactosidase_Trimer"/>
</dbReference>